<dbReference type="Pfam" id="PF02583">
    <property type="entry name" value="Trns_repr_metal"/>
    <property type="match status" value="1"/>
</dbReference>
<protein>
    <submittedName>
        <fullName evidence="1">CsoR family transcriptional regulator</fullName>
    </submittedName>
</protein>
<dbReference type="EMBL" id="QUAJ01000041">
    <property type="protein sequence ID" value="REI39522.1"/>
    <property type="molecule type" value="Genomic_DNA"/>
</dbReference>
<proteinExistence type="predicted"/>
<dbReference type="Proteomes" id="UP000263486">
    <property type="component" value="Unassembled WGS sequence"/>
</dbReference>
<name>A0ABX9KDC0_9FUSO</name>
<comment type="caution">
    <text evidence="1">The sequence shown here is derived from an EMBL/GenBank/DDBJ whole genome shotgun (WGS) entry which is preliminary data.</text>
</comment>
<evidence type="ECO:0000313" key="1">
    <source>
        <dbReference type="EMBL" id="REI39522.1"/>
    </source>
</evidence>
<organism evidence="1 2">
    <name type="scientific">Psychrilyobacter piezotolerans</name>
    <dbReference type="NCBI Taxonomy" id="2293438"/>
    <lineage>
        <taxon>Bacteria</taxon>
        <taxon>Fusobacteriati</taxon>
        <taxon>Fusobacteriota</taxon>
        <taxon>Fusobacteriia</taxon>
        <taxon>Fusobacteriales</taxon>
        <taxon>Fusobacteriaceae</taxon>
        <taxon>Psychrilyobacter</taxon>
    </lineage>
</organism>
<dbReference type="InterPro" id="IPR038390">
    <property type="entry name" value="Metal_Tscrpt_repr_sf"/>
</dbReference>
<dbReference type="CDD" id="cd10152">
    <property type="entry name" value="SaCsoR-like_DUF156"/>
    <property type="match status" value="1"/>
</dbReference>
<reference evidence="1 2" key="1">
    <citation type="submission" date="2018-08" db="EMBL/GenBank/DDBJ databases">
        <title>Draft genome sequence of Psychrilyobacter sp. strain SD5 isolated from Black Sea water.</title>
        <authorList>
            <person name="Yadav S."/>
            <person name="Villanueva L."/>
            <person name="Damste J.S.S."/>
        </authorList>
    </citation>
    <scope>NUCLEOTIDE SEQUENCE [LARGE SCALE GENOMIC DNA]</scope>
    <source>
        <strain evidence="1 2">SD5</strain>
    </source>
</reference>
<dbReference type="PANTHER" id="PTHR33677">
    <property type="entry name" value="TRANSCRIPTIONAL REPRESSOR FRMR-RELATED"/>
    <property type="match status" value="1"/>
</dbReference>
<dbReference type="InterPro" id="IPR003735">
    <property type="entry name" value="Metal_Tscrpt_repr"/>
</dbReference>
<dbReference type="Gene3D" id="1.20.58.1000">
    <property type="entry name" value="Metal-sensitive repressor, helix protomer"/>
    <property type="match status" value="1"/>
</dbReference>
<evidence type="ECO:0000313" key="2">
    <source>
        <dbReference type="Proteomes" id="UP000263486"/>
    </source>
</evidence>
<sequence>MEKEIKSSCEICDEEGQVSYEKEKKVFITRLNRIEGQIRGIKKLIENDAYCDDVLNQISSAKSALNGVGKILLEKHMESCVAKKLKKDDPEIIQEFIKTVGRLLK</sequence>
<gene>
    <name evidence="1" type="ORF">DYH56_14530</name>
</gene>
<dbReference type="PANTHER" id="PTHR33677:SF3">
    <property type="entry name" value="COPPER-SENSING TRANSCRIPTIONAL REPRESSOR RICR"/>
    <property type="match status" value="1"/>
</dbReference>
<accession>A0ABX9KDC0</accession>
<keyword evidence="2" id="KW-1185">Reference proteome</keyword>
<dbReference type="RefSeq" id="WP_114643590.1">
    <property type="nucleotide sequence ID" value="NZ_JAACIO010000015.1"/>
</dbReference>